<name>A0ABY7JKN4_9BURK</name>
<proteinExistence type="predicted"/>
<organism evidence="1 2">
    <name type="scientific">Oxalobacter aliiformigenes</name>
    <dbReference type="NCBI Taxonomy" id="2946593"/>
    <lineage>
        <taxon>Bacteria</taxon>
        <taxon>Pseudomonadati</taxon>
        <taxon>Pseudomonadota</taxon>
        <taxon>Betaproteobacteria</taxon>
        <taxon>Burkholderiales</taxon>
        <taxon>Oxalobacteraceae</taxon>
        <taxon>Oxalobacter</taxon>
    </lineage>
</organism>
<sequence length="417" mass="48607">MMLAWQAFIRWKSLLAGSARFPDRDRFRVYRVSGGSTQQDVPPLLKKYFPDVEPGRSLKDFSLTGLLSGKYRLAGRPDKRNLSFFGKVKRFVVRHFLTDYEQVAGVFNLVDSVFLPSREKSWFTPGIHVVEMFRVHLPEFSVREISEYSHAFTNRVIWLLALFSRRRFMEREKGMTVFCNVTDPYLLKAYRLLHPGKTVCLRFHDMLEQVAAGKNPNALRKKLHDLISRKVIDRAESYHEADARRLDIAFRPNAVNGRVMEAVDSPARHYFYVFVGMYRSDGDRSRLDGLAEIRERAVRLFPSVAGYIREHVILSGQRFGNRIPYPAYLEMIGRSEIMVDMYRIDPGEGLSFRIPEALLLGRKVITNRLMVLDCDFYDPSRFFVIGHDSPGRLEAFLKGDFRPLSPEIRKRYDSREW</sequence>
<dbReference type="Proteomes" id="UP001164794">
    <property type="component" value="Chromosome"/>
</dbReference>
<evidence type="ECO:0000313" key="2">
    <source>
        <dbReference type="Proteomes" id="UP001164794"/>
    </source>
</evidence>
<evidence type="ECO:0000313" key="1">
    <source>
        <dbReference type="EMBL" id="WAV97907.1"/>
    </source>
</evidence>
<keyword evidence="2" id="KW-1185">Reference proteome</keyword>
<protein>
    <submittedName>
        <fullName evidence="1">Uncharacterized protein</fullName>
    </submittedName>
</protein>
<dbReference type="EMBL" id="CP098248">
    <property type="protein sequence ID" value="WAV97907.1"/>
    <property type="molecule type" value="Genomic_DNA"/>
</dbReference>
<dbReference type="RefSeq" id="WP_269265488.1">
    <property type="nucleotide sequence ID" value="NZ_CP098248.1"/>
</dbReference>
<accession>A0ABY7JKN4</accession>
<gene>
    <name evidence="1" type="ORF">NB645_04055</name>
</gene>
<reference evidence="1" key="1">
    <citation type="journal article" date="2022" name="Front. Microbiol.">
        <title>New perspectives on an old grouping: The genomic and phenotypic variability of Oxalobacter formigenes and the implications for calcium oxalate stone prevention.</title>
        <authorList>
            <person name="Chmiel J.A."/>
            <person name="Carr C."/>
            <person name="Stuivenberg G.A."/>
            <person name="Venema R."/>
            <person name="Chanyi R.M."/>
            <person name="Al K.F."/>
            <person name="Giguere D."/>
            <person name="Say H."/>
            <person name="Akouris P.P."/>
            <person name="Dominguez Romero S.A."/>
            <person name="Kwong A."/>
            <person name="Tai V."/>
            <person name="Koval S.F."/>
            <person name="Razvi H."/>
            <person name="Bjazevic J."/>
            <person name="Burton J.P."/>
        </authorList>
    </citation>
    <scope>NUCLEOTIDE SEQUENCE</scope>
    <source>
        <strain evidence="1">HOxNP-1</strain>
    </source>
</reference>